<evidence type="ECO:0008006" key="4">
    <source>
        <dbReference type="Google" id="ProtNLM"/>
    </source>
</evidence>
<dbReference type="PROSITE" id="PS51257">
    <property type="entry name" value="PROKAR_LIPOPROTEIN"/>
    <property type="match status" value="1"/>
</dbReference>
<dbReference type="Proteomes" id="UP001272242">
    <property type="component" value="Unassembled WGS sequence"/>
</dbReference>
<feature type="compositionally biased region" description="Basic and acidic residues" evidence="1">
    <location>
        <begin position="54"/>
        <end position="65"/>
    </location>
</feature>
<evidence type="ECO:0000313" key="3">
    <source>
        <dbReference type="Proteomes" id="UP001272242"/>
    </source>
</evidence>
<dbReference type="EMBL" id="JAXBLV010000193">
    <property type="protein sequence ID" value="MDY3561420.1"/>
    <property type="molecule type" value="Genomic_DNA"/>
</dbReference>
<accession>A0ABU5F3X7</accession>
<feature type="region of interest" description="Disordered" evidence="1">
    <location>
        <begin position="24"/>
        <end position="75"/>
    </location>
</feature>
<evidence type="ECO:0000256" key="1">
    <source>
        <dbReference type="SAM" id="MobiDB-lite"/>
    </source>
</evidence>
<dbReference type="RefSeq" id="WP_320687835.1">
    <property type="nucleotide sequence ID" value="NZ_JAXBLV010000193.1"/>
</dbReference>
<sequence>MRALIALVVACAAIGCHHDKYNVSRPKVEEYLDPPNEPRYNEPDKATYRPPPAQKKEENLRDRNKGGPGGGPGGF</sequence>
<feature type="compositionally biased region" description="Gly residues" evidence="1">
    <location>
        <begin position="66"/>
        <end position="75"/>
    </location>
</feature>
<proteinExistence type="predicted"/>
<evidence type="ECO:0000313" key="2">
    <source>
        <dbReference type="EMBL" id="MDY3561420.1"/>
    </source>
</evidence>
<name>A0ABU5F3X7_9BACT</name>
<keyword evidence="3" id="KW-1185">Reference proteome</keyword>
<reference evidence="3" key="1">
    <citation type="journal article" date="2023" name="Mar. Drugs">
        <title>Gemmata algarum, a Novel Planctomycete Isolated from an Algal Mat, Displays Antimicrobial Activity.</title>
        <authorList>
            <person name="Kumar G."/>
            <person name="Kallscheuer N."/>
            <person name="Kashif M."/>
            <person name="Ahamad S."/>
            <person name="Jagadeeshwari U."/>
            <person name="Pannikurungottu S."/>
            <person name="Haufschild T."/>
            <person name="Kabuu M."/>
            <person name="Sasikala C."/>
            <person name="Jogler C."/>
            <person name="Ramana C."/>
        </authorList>
    </citation>
    <scope>NUCLEOTIDE SEQUENCE [LARGE SCALE GENOMIC DNA]</scope>
    <source>
        <strain evidence="3">JC673</strain>
    </source>
</reference>
<organism evidence="2 3">
    <name type="scientific">Gemmata algarum</name>
    <dbReference type="NCBI Taxonomy" id="2975278"/>
    <lineage>
        <taxon>Bacteria</taxon>
        <taxon>Pseudomonadati</taxon>
        <taxon>Planctomycetota</taxon>
        <taxon>Planctomycetia</taxon>
        <taxon>Gemmatales</taxon>
        <taxon>Gemmataceae</taxon>
        <taxon>Gemmata</taxon>
    </lineage>
</organism>
<protein>
    <recommendedName>
        <fullName evidence="4">Lipoprotein</fullName>
    </recommendedName>
</protein>
<gene>
    <name evidence="2" type="ORF">R5W23_002698</name>
</gene>
<comment type="caution">
    <text evidence="2">The sequence shown here is derived from an EMBL/GenBank/DDBJ whole genome shotgun (WGS) entry which is preliminary data.</text>
</comment>